<feature type="transmembrane region" description="Helical" evidence="1">
    <location>
        <begin position="60"/>
        <end position="80"/>
    </location>
</feature>
<sequence>MMSDDLFEQRESSSQIPFTRYKREERLKNASEKVRQLHNPDFIKRKGLIKSLTATRGLKFIFFAIIIFAAVNFTVFFLTADRNKGKIYGIKCELQSFTHNGKALANLKLGSVKIENTSLLPNLKQSENIELKETVKIQFTFFDKNENKIKSFLPEGIYTGAELRFFAEDETGTAKKIRADILIKDKILSLTKTIN</sequence>
<keyword evidence="1" id="KW-1133">Transmembrane helix</keyword>
<evidence type="ECO:0000313" key="3">
    <source>
        <dbReference type="Proteomes" id="UP000593915"/>
    </source>
</evidence>
<keyword evidence="1" id="KW-0472">Membrane</keyword>
<dbReference type="AlphaFoldDB" id="A0A7S6WSR3"/>
<evidence type="ECO:0000256" key="1">
    <source>
        <dbReference type="SAM" id="Phobius"/>
    </source>
</evidence>
<dbReference type="EMBL" id="CP061839">
    <property type="protein sequence ID" value="QOW62117.1"/>
    <property type="molecule type" value="Genomic_DNA"/>
</dbReference>
<reference evidence="2 3" key="1">
    <citation type="submission" date="2020-09" db="EMBL/GenBank/DDBJ databases">
        <title>Characterization of Treponema spp. from bovine digital dermatitis in Korea.</title>
        <authorList>
            <person name="Espiritu H.M."/>
            <person name="Cho Y.I."/>
            <person name="Mamuad L."/>
        </authorList>
    </citation>
    <scope>NUCLEOTIDE SEQUENCE [LARGE SCALE GENOMIC DNA]</scope>
    <source>
        <strain evidence="2 3">KS1</strain>
    </source>
</reference>
<evidence type="ECO:0000313" key="2">
    <source>
        <dbReference type="EMBL" id="QOW62117.1"/>
    </source>
</evidence>
<accession>A0A7S6WSR3</accession>
<organism evidence="2 3">
    <name type="scientific">Treponema pedis</name>
    <dbReference type="NCBI Taxonomy" id="409322"/>
    <lineage>
        <taxon>Bacteria</taxon>
        <taxon>Pseudomonadati</taxon>
        <taxon>Spirochaetota</taxon>
        <taxon>Spirochaetia</taxon>
        <taxon>Spirochaetales</taxon>
        <taxon>Treponemataceae</taxon>
        <taxon>Treponema</taxon>
    </lineage>
</organism>
<keyword evidence="1" id="KW-0812">Transmembrane</keyword>
<name>A0A7S6WSR3_9SPIR</name>
<gene>
    <name evidence="2" type="ORF">IFE08_02205</name>
</gene>
<proteinExistence type="predicted"/>
<dbReference type="Proteomes" id="UP000593915">
    <property type="component" value="Chromosome"/>
</dbReference>
<protein>
    <submittedName>
        <fullName evidence="2">Uncharacterized protein</fullName>
    </submittedName>
</protein>